<sequence>RSALLFLSSFRLPHLHPKVHMPSTRQRVFRKRNLRNGALLAISEAAKLVNIPLAHDVARHIQQIAVAFKPSVLQAPKANDSSAQKLAKDVQGLLDTLNLAIQHLSQSGAGTHGQIVVELCELQSHLSETYTKLQDIQTSQYTTKLVSQAEIRDQILGLKEGLSQTIVDLTLRLLVIVLNFNAHRQLVIVRRLNNTARHHSDLVREHNALVRKHSALVRHQRTSNTRMRRLERNCKGLTHQTLADP</sequence>
<organism evidence="1 2">
    <name type="scientific">Rhizoctonia solani</name>
    <dbReference type="NCBI Taxonomy" id="456999"/>
    <lineage>
        <taxon>Eukaryota</taxon>
        <taxon>Fungi</taxon>
        <taxon>Dikarya</taxon>
        <taxon>Basidiomycota</taxon>
        <taxon>Agaricomycotina</taxon>
        <taxon>Agaricomycetes</taxon>
        <taxon>Cantharellales</taxon>
        <taxon>Ceratobasidiaceae</taxon>
        <taxon>Rhizoctonia</taxon>
    </lineage>
</organism>
<dbReference type="EMBL" id="CAJNJQ010001494">
    <property type="protein sequence ID" value="CAE7140263.1"/>
    <property type="molecule type" value="Genomic_DNA"/>
</dbReference>
<proteinExistence type="predicted"/>
<gene>
    <name evidence="1" type="ORF">RDB_LOCUS74419</name>
</gene>
<name>A0A8H3E1E3_9AGAM</name>
<reference evidence="1" key="1">
    <citation type="submission" date="2021-01" db="EMBL/GenBank/DDBJ databases">
        <authorList>
            <person name="Kaushik A."/>
        </authorList>
    </citation>
    <scope>NUCLEOTIDE SEQUENCE</scope>
    <source>
        <strain evidence="1">AG5</strain>
    </source>
</reference>
<evidence type="ECO:0000313" key="1">
    <source>
        <dbReference type="EMBL" id="CAE7140263.1"/>
    </source>
</evidence>
<accession>A0A8H3E1E3</accession>
<dbReference type="Proteomes" id="UP000663827">
    <property type="component" value="Unassembled WGS sequence"/>
</dbReference>
<dbReference type="AlphaFoldDB" id="A0A8H3E1E3"/>
<feature type="non-terminal residue" evidence="1">
    <location>
        <position position="1"/>
    </location>
</feature>
<protein>
    <submittedName>
        <fullName evidence="1">Uncharacterized protein</fullName>
    </submittedName>
</protein>
<evidence type="ECO:0000313" key="2">
    <source>
        <dbReference type="Proteomes" id="UP000663827"/>
    </source>
</evidence>
<comment type="caution">
    <text evidence="1">The sequence shown here is derived from an EMBL/GenBank/DDBJ whole genome shotgun (WGS) entry which is preliminary data.</text>
</comment>